<reference evidence="1 2" key="1">
    <citation type="submission" date="2024-05" db="EMBL/GenBank/DDBJ databases">
        <title>De novo assembly of an allotetraploid wild potato.</title>
        <authorList>
            <person name="Hosaka A.J."/>
        </authorList>
    </citation>
    <scope>NUCLEOTIDE SEQUENCE [LARGE SCALE GENOMIC DNA]</scope>
    <source>
        <tissue evidence="1">Young leaves</tissue>
    </source>
</reference>
<comment type="caution">
    <text evidence="1">The sequence shown here is derived from an EMBL/GenBank/DDBJ whole genome shotgun (WGS) entry which is preliminary data.</text>
</comment>
<keyword evidence="2" id="KW-1185">Reference proteome</keyword>
<accession>A0ABD2V7C6</accession>
<proteinExistence type="predicted"/>
<sequence length="109" mass="12719">MYILLPNSCISHQPCIPAFLTYISMHIAVYILYTTPFRTFQALFQLPISRNDEFNSTRSKIGPPWPNSICKEGGREFSELNRNDLIQKNINKKKEKRTRISRRGMQIAN</sequence>
<protein>
    <submittedName>
        <fullName evidence="1">Uncharacterized protein</fullName>
    </submittedName>
</protein>
<gene>
    <name evidence="1" type="ORF">AABB24_003172</name>
</gene>
<dbReference type="AlphaFoldDB" id="A0ABD2V7C6"/>
<evidence type="ECO:0000313" key="2">
    <source>
        <dbReference type="Proteomes" id="UP001627284"/>
    </source>
</evidence>
<name>A0ABD2V7C6_9SOLN</name>
<organism evidence="1 2">
    <name type="scientific">Solanum stoloniferum</name>
    <dbReference type="NCBI Taxonomy" id="62892"/>
    <lineage>
        <taxon>Eukaryota</taxon>
        <taxon>Viridiplantae</taxon>
        <taxon>Streptophyta</taxon>
        <taxon>Embryophyta</taxon>
        <taxon>Tracheophyta</taxon>
        <taxon>Spermatophyta</taxon>
        <taxon>Magnoliopsida</taxon>
        <taxon>eudicotyledons</taxon>
        <taxon>Gunneridae</taxon>
        <taxon>Pentapetalae</taxon>
        <taxon>asterids</taxon>
        <taxon>lamiids</taxon>
        <taxon>Solanales</taxon>
        <taxon>Solanaceae</taxon>
        <taxon>Solanoideae</taxon>
        <taxon>Solaneae</taxon>
        <taxon>Solanum</taxon>
    </lineage>
</organism>
<dbReference type="Proteomes" id="UP001627284">
    <property type="component" value="Unassembled WGS sequence"/>
</dbReference>
<evidence type="ECO:0000313" key="1">
    <source>
        <dbReference type="EMBL" id="KAL3376600.1"/>
    </source>
</evidence>
<dbReference type="EMBL" id="JBJKTR010000002">
    <property type="protein sequence ID" value="KAL3376600.1"/>
    <property type="molecule type" value="Genomic_DNA"/>
</dbReference>